<feature type="compositionally biased region" description="Basic residues" evidence="7">
    <location>
        <begin position="93"/>
        <end position="105"/>
    </location>
</feature>
<evidence type="ECO:0000256" key="2">
    <source>
        <dbReference type="ARBA" id="ARBA00022490"/>
    </source>
</evidence>
<comment type="subcellular location">
    <subcellularLocation>
        <location evidence="1">Cytoplasm</location>
    </subcellularLocation>
</comment>
<protein>
    <submittedName>
        <fullName evidence="9">Protein SOB FIVE-LIKE 5</fullName>
    </submittedName>
</protein>
<evidence type="ECO:0000256" key="4">
    <source>
        <dbReference type="ARBA" id="ARBA00022864"/>
    </source>
</evidence>
<proteinExistence type="inferred from homology"/>
<reference evidence="9" key="1">
    <citation type="submission" date="2025-08" db="UniProtKB">
        <authorList>
            <consortium name="RefSeq"/>
        </authorList>
    </citation>
    <scope>IDENTIFICATION</scope>
    <source>
        <tissue evidence="9">Leaves</tissue>
    </source>
</reference>
<dbReference type="GeneID" id="113715108"/>
<evidence type="ECO:0000313" key="8">
    <source>
        <dbReference type="Proteomes" id="UP001652660"/>
    </source>
</evidence>
<keyword evidence="5" id="KW-0539">Nucleus</keyword>
<sequence length="172" mass="19172">MNASTSEYSGGCESGWTMYFDQLSTSADQCNRSMPLGFDCRSKGVYVNEDDEDENSSMLSDASSGPPHFHQDEDSSEETRYNSTISASEVNKGKHKKKAKEHRKTQQNFHLDDTASSPAQSFSKNNALLTDDKYLIEHGSGISRGFSATQSKEKSVLRKHFGFLKPSHDRKS</sequence>
<name>A0ABM4W1X6_COFAR</name>
<dbReference type="InterPro" id="IPR044670">
    <property type="entry name" value="SOFL"/>
</dbReference>
<evidence type="ECO:0000256" key="1">
    <source>
        <dbReference type="ARBA" id="ARBA00004496"/>
    </source>
</evidence>
<accession>A0ABM4W1X6</accession>
<dbReference type="PANTHER" id="PTHR33347">
    <property type="entry name" value="OSJNBA0091C07.3 PROTEIN"/>
    <property type="match status" value="1"/>
</dbReference>
<feature type="compositionally biased region" description="Polar residues" evidence="7">
    <location>
        <begin position="106"/>
        <end position="124"/>
    </location>
</feature>
<dbReference type="Proteomes" id="UP001652660">
    <property type="component" value="Chromosome 10c"/>
</dbReference>
<keyword evidence="8" id="KW-1185">Reference proteome</keyword>
<keyword evidence="2" id="KW-0963">Cytoplasm</keyword>
<gene>
    <name evidence="9" type="primary">LOC113715108</name>
</gene>
<comment type="similarity">
    <text evidence="6">Belongs to the SOFL plant protein family.</text>
</comment>
<evidence type="ECO:0000256" key="7">
    <source>
        <dbReference type="SAM" id="MobiDB-lite"/>
    </source>
</evidence>
<keyword evidence="4" id="KW-0932">Cytokinin signaling pathway</keyword>
<feature type="region of interest" description="Disordered" evidence="7">
    <location>
        <begin position="144"/>
        <end position="172"/>
    </location>
</feature>
<evidence type="ECO:0000313" key="9">
    <source>
        <dbReference type="RefSeq" id="XP_071925783.1"/>
    </source>
</evidence>
<feature type="compositionally biased region" description="Basic and acidic residues" evidence="7">
    <location>
        <begin position="69"/>
        <end position="80"/>
    </location>
</feature>
<keyword evidence="3" id="KW-0203">Cytokinin biosynthesis</keyword>
<dbReference type="RefSeq" id="XP_071925783.1">
    <property type="nucleotide sequence ID" value="XM_072069682.1"/>
</dbReference>
<evidence type="ECO:0000256" key="6">
    <source>
        <dbReference type="ARBA" id="ARBA00024199"/>
    </source>
</evidence>
<organism evidence="8 9">
    <name type="scientific">Coffea arabica</name>
    <name type="common">Arabian coffee</name>
    <dbReference type="NCBI Taxonomy" id="13443"/>
    <lineage>
        <taxon>Eukaryota</taxon>
        <taxon>Viridiplantae</taxon>
        <taxon>Streptophyta</taxon>
        <taxon>Embryophyta</taxon>
        <taxon>Tracheophyta</taxon>
        <taxon>Spermatophyta</taxon>
        <taxon>Magnoliopsida</taxon>
        <taxon>eudicotyledons</taxon>
        <taxon>Gunneridae</taxon>
        <taxon>Pentapetalae</taxon>
        <taxon>asterids</taxon>
        <taxon>lamiids</taxon>
        <taxon>Gentianales</taxon>
        <taxon>Rubiaceae</taxon>
        <taxon>Ixoroideae</taxon>
        <taxon>Gardenieae complex</taxon>
        <taxon>Bertiereae - Coffeeae clade</taxon>
        <taxon>Coffeeae</taxon>
        <taxon>Coffea</taxon>
    </lineage>
</organism>
<dbReference type="PANTHER" id="PTHR33347:SF34">
    <property type="entry name" value="PROTEIN SOB FIVE-LIKE 6"/>
    <property type="match status" value="1"/>
</dbReference>
<feature type="region of interest" description="Disordered" evidence="7">
    <location>
        <begin position="47"/>
        <end position="124"/>
    </location>
</feature>
<evidence type="ECO:0000256" key="5">
    <source>
        <dbReference type="ARBA" id="ARBA00023242"/>
    </source>
</evidence>
<evidence type="ECO:0000256" key="3">
    <source>
        <dbReference type="ARBA" id="ARBA00022712"/>
    </source>
</evidence>